<proteinExistence type="predicted"/>
<reference evidence="1" key="1">
    <citation type="submission" date="2014-09" db="EMBL/GenBank/DDBJ databases">
        <authorList>
            <person name="Magalhaes I.L.F."/>
            <person name="Oliveira U."/>
            <person name="Santos F.R."/>
            <person name="Vidigal T.H.D.A."/>
            <person name="Brescovit A.D."/>
            <person name="Santos A.J."/>
        </authorList>
    </citation>
    <scope>NUCLEOTIDE SEQUENCE</scope>
    <source>
        <tissue evidence="1">Shoot tissue taken approximately 20 cm above the soil surface</tissue>
    </source>
</reference>
<sequence length="67" mass="7497">MDAGMMPLTRFLEMSSISRLISLETEFGIWPPMELLEMSSHFSPAPRVKSGSAPVILFSDRSRCSSF</sequence>
<reference evidence="1" key="2">
    <citation type="journal article" date="2015" name="Data Brief">
        <title>Shoot transcriptome of the giant reed, Arundo donax.</title>
        <authorList>
            <person name="Barrero R.A."/>
            <person name="Guerrero F.D."/>
            <person name="Moolhuijzen P."/>
            <person name="Goolsby J.A."/>
            <person name="Tidwell J."/>
            <person name="Bellgard S.E."/>
            <person name="Bellgard M.I."/>
        </authorList>
    </citation>
    <scope>NUCLEOTIDE SEQUENCE</scope>
    <source>
        <tissue evidence="1">Shoot tissue taken approximately 20 cm above the soil surface</tissue>
    </source>
</reference>
<protein>
    <submittedName>
        <fullName evidence="1">Uncharacterized protein</fullName>
    </submittedName>
</protein>
<evidence type="ECO:0000313" key="1">
    <source>
        <dbReference type="EMBL" id="JAD18948.1"/>
    </source>
</evidence>
<accession>A0A0A8Y1J0</accession>
<organism evidence="1">
    <name type="scientific">Arundo donax</name>
    <name type="common">Giant reed</name>
    <name type="synonym">Donax arundinaceus</name>
    <dbReference type="NCBI Taxonomy" id="35708"/>
    <lineage>
        <taxon>Eukaryota</taxon>
        <taxon>Viridiplantae</taxon>
        <taxon>Streptophyta</taxon>
        <taxon>Embryophyta</taxon>
        <taxon>Tracheophyta</taxon>
        <taxon>Spermatophyta</taxon>
        <taxon>Magnoliopsida</taxon>
        <taxon>Liliopsida</taxon>
        <taxon>Poales</taxon>
        <taxon>Poaceae</taxon>
        <taxon>PACMAD clade</taxon>
        <taxon>Arundinoideae</taxon>
        <taxon>Arundineae</taxon>
        <taxon>Arundo</taxon>
    </lineage>
</organism>
<dbReference type="AlphaFoldDB" id="A0A0A8Y1J0"/>
<name>A0A0A8Y1J0_ARUDO</name>
<dbReference type="EMBL" id="GBRH01278947">
    <property type="protein sequence ID" value="JAD18948.1"/>
    <property type="molecule type" value="Transcribed_RNA"/>
</dbReference>